<dbReference type="AlphaFoldDB" id="A0AAW1K1H5"/>
<dbReference type="EMBL" id="JASPKY010000268">
    <property type="protein sequence ID" value="KAK9712093.1"/>
    <property type="molecule type" value="Genomic_DNA"/>
</dbReference>
<evidence type="ECO:0000256" key="6">
    <source>
        <dbReference type="RuleBase" id="RU004466"/>
    </source>
</evidence>
<dbReference type="GO" id="GO:0045337">
    <property type="term" value="P:farnesyl diphosphate biosynthetic process"/>
    <property type="evidence" value="ECO:0007669"/>
    <property type="project" value="TreeGrafter"/>
</dbReference>
<comment type="cofactor">
    <cofactor evidence="1">
        <name>Mg(2+)</name>
        <dbReference type="ChEBI" id="CHEBI:18420"/>
    </cofactor>
</comment>
<reference evidence="7 8" key="1">
    <citation type="journal article" date="2024" name="BMC Genomics">
        <title>De novo assembly and annotation of Popillia japonica's genome with initial clues to its potential as an invasive pest.</title>
        <authorList>
            <person name="Cucini C."/>
            <person name="Boschi S."/>
            <person name="Funari R."/>
            <person name="Cardaioli E."/>
            <person name="Iannotti N."/>
            <person name="Marturano G."/>
            <person name="Paoli F."/>
            <person name="Bruttini M."/>
            <person name="Carapelli A."/>
            <person name="Frati F."/>
            <person name="Nardi F."/>
        </authorList>
    </citation>
    <scope>NUCLEOTIDE SEQUENCE [LARGE SCALE GENOMIC DNA]</scope>
    <source>
        <strain evidence="7">DMR45628</strain>
    </source>
</reference>
<evidence type="ECO:0000256" key="3">
    <source>
        <dbReference type="ARBA" id="ARBA00022723"/>
    </source>
</evidence>
<sequence>MNGDVFAFIEGYGLIFQSSLEISDDVIDSYERRQTPKNEEEEIGVKAINDSMLVENGLYSILRKHFSGRPCYLPPCYLPALELFHDATLKSAMGQTLEFFFSGRPCYLPALELFHDATLKSAMGQTLEFFANKDGQPDLTAFTMSRYNAIVKYSTSYYSFYLPVALAMYLSSRFDPEMHRQARTILMEMGHFYQVQEDFLDCFGDPALTGKTGTDIRDGKCTWLSVVALQRATPEQRKIFGKCTWLSVVALQRATPEQRKIFQDHYGKQNHQSENIIRDLYEELSLPITYSVYEEESYNLIRTHIQQISKGLPHELFFAFMEKLYRREC</sequence>
<organism evidence="7 8">
    <name type="scientific">Popillia japonica</name>
    <name type="common">Japanese beetle</name>
    <dbReference type="NCBI Taxonomy" id="7064"/>
    <lineage>
        <taxon>Eukaryota</taxon>
        <taxon>Metazoa</taxon>
        <taxon>Ecdysozoa</taxon>
        <taxon>Arthropoda</taxon>
        <taxon>Hexapoda</taxon>
        <taxon>Insecta</taxon>
        <taxon>Pterygota</taxon>
        <taxon>Neoptera</taxon>
        <taxon>Endopterygota</taxon>
        <taxon>Coleoptera</taxon>
        <taxon>Polyphaga</taxon>
        <taxon>Scarabaeiformia</taxon>
        <taxon>Scarabaeidae</taxon>
        <taxon>Rutelinae</taxon>
        <taxon>Popillia</taxon>
    </lineage>
</organism>
<gene>
    <name evidence="7" type="ORF">QE152_g25049</name>
</gene>
<keyword evidence="3" id="KW-0479">Metal-binding</keyword>
<dbReference type="GO" id="GO:0046872">
    <property type="term" value="F:metal ion binding"/>
    <property type="evidence" value="ECO:0007669"/>
    <property type="project" value="UniProtKB-KW"/>
</dbReference>
<dbReference type="GO" id="GO:0042811">
    <property type="term" value="P:pheromone biosynthetic process"/>
    <property type="evidence" value="ECO:0007669"/>
    <property type="project" value="UniProtKB-ARBA"/>
</dbReference>
<dbReference type="Proteomes" id="UP001458880">
    <property type="component" value="Unassembled WGS sequence"/>
</dbReference>
<keyword evidence="4" id="KW-0460">Magnesium</keyword>
<dbReference type="InterPro" id="IPR039702">
    <property type="entry name" value="FPS1-like"/>
</dbReference>
<proteinExistence type="inferred from homology"/>
<dbReference type="InterPro" id="IPR008949">
    <property type="entry name" value="Isoprenoid_synthase_dom_sf"/>
</dbReference>
<dbReference type="PANTHER" id="PTHR11525:SF0">
    <property type="entry name" value="FARNESYL PYROPHOSPHATE SYNTHASE"/>
    <property type="match status" value="1"/>
</dbReference>
<dbReference type="InterPro" id="IPR000092">
    <property type="entry name" value="Polyprenyl_synt"/>
</dbReference>
<evidence type="ECO:0000313" key="8">
    <source>
        <dbReference type="Proteomes" id="UP001458880"/>
    </source>
</evidence>
<evidence type="ECO:0000313" key="7">
    <source>
        <dbReference type="EMBL" id="KAK9712093.1"/>
    </source>
</evidence>
<dbReference type="CDD" id="cd00867">
    <property type="entry name" value="Trans_IPPS"/>
    <property type="match status" value="1"/>
</dbReference>
<dbReference type="Gene3D" id="1.10.600.10">
    <property type="entry name" value="Farnesyl Diphosphate Synthase"/>
    <property type="match status" value="3"/>
</dbReference>
<dbReference type="Pfam" id="PF00348">
    <property type="entry name" value="polyprenyl_synt"/>
    <property type="match status" value="2"/>
</dbReference>
<evidence type="ECO:0000256" key="4">
    <source>
        <dbReference type="ARBA" id="ARBA00022842"/>
    </source>
</evidence>
<comment type="similarity">
    <text evidence="6">Belongs to the FPP/GGPP synthase family.</text>
</comment>
<protein>
    <submittedName>
        <fullName evidence="7">Polyprenyl synthetase</fullName>
    </submittedName>
</protein>
<comment type="pathway">
    <text evidence="5">Pheromone biosynthesis.</text>
</comment>
<dbReference type="GO" id="GO:0005737">
    <property type="term" value="C:cytoplasm"/>
    <property type="evidence" value="ECO:0007669"/>
    <property type="project" value="TreeGrafter"/>
</dbReference>
<keyword evidence="8" id="KW-1185">Reference proteome</keyword>
<name>A0AAW1K1H5_POPJA</name>
<evidence type="ECO:0000256" key="1">
    <source>
        <dbReference type="ARBA" id="ARBA00001946"/>
    </source>
</evidence>
<dbReference type="GO" id="GO:0004161">
    <property type="term" value="F:dimethylallyltranstransferase activity"/>
    <property type="evidence" value="ECO:0007669"/>
    <property type="project" value="TreeGrafter"/>
</dbReference>
<keyword evidence="2 6" id="KW-0808">Transferase</keyword>
<accession>A0AAW1K1H5</accession>
<evidence type="ECO:0000256" key="2">
    <source>
        <dbReference type="ARBA" id="ARBA00022679"/>
    </source>
</evidence>
<evidence type="ECO:0000256" key="5">
    <source>
        <dbReference type="ARBA" id="ARBA00033740"/>
    </source>
</evidence>
<dbReference type="GO" id="GO:0004337">
    <property type="term" value="F:(2E,6E)-farnesyl diphosphate synthase activity"/>
    <property type="evidence" value="ECO:0007669"/>
    <property type="project" value="TreeGrafter"/>
</dbReference>
<comment type="caution">
    <text evidence="7">The sequence shown here is derived from an EMBL/GenBank/DDBJ whole genome shotgun (WGS) entry which is preliminary data.</text>
</comment>
<dbReference type="SUPFAM" id="SSF48576">
    <property type="entry name" value="Terpenoid synthases"/>
    <property type="match status" value="2"/>
</dbReference>
<dbReference type="PANTHER" id="PTHR11525">
    <property type="entry name" value="FARNESYL-PYROPHOSPHATE SYNTHETASE"/>
    <property type="match status" value="1"/>
</dbReference>